<dbReference type="EMBL" id="JAJJMB010001184">
    <property type="protein sequence ID" value="KAI3957973.1"/>
    <property type="molecule type" value="Genomic_DNA"/>
</dbReference>
<dbReference type="SMART" id="SM00248">
    <property type="entry name" value="ANK"/>
    <property type="match status" value="2"/>
</dbReference>
<dbReference type="SUPFAM" id="SSF48403">
    <property type="entry name" value="Ankyrin repeat"/>
    <property type="match status" value="1"/>
</dbReference>
<dbReference type="PANTHER" id="PTHR24177">
    <property type="entry name" value="CASKIN"/>
    <property type="match status" value="1"/>
</dbReference>
<feature type="non-terminal residue" evidence="5">
    <location>
        <position position="1"/>
    </location>
</feature>
<dbReference type="Proteomes" id="UP001202328">
    <property type="component" value="Unassembled WGS sequence"/>
</dbReference>
<feature type="region of interest" description="Disordered" evidence="2">
    <location>
        <begin position="228"/>
        <end position="295"/>
    </location>
</feature>
<dbReference type="PANTHER" id="PTHR24177:SF365">
    <property type="entry name" value="ANKYRIN REPEAT-CONTAINING PROTEIN NPR4-LIKE ISOFORM X1"/>
    <property type="match status" value="1"/>
</dbReference>
<dbReference type="Pfam" id="PF12796">
    <property type="entry name" value="Ank_2"/>
    <property type="match status" value="1"/>
</dbReference>
<dbReference type="InterPro" id="IPR026961">
    <property type="entry name" value="PGG_dom"/>
</dbReference>
<keyword evidence="3" id="KW-1133">Transmembrane helix</keyword>
<feature type="domain" description="PGG" evidence="4">
    <location>
        <begin position="558"/>
        <end position="657"/>
    </location>
</feature>
<dbReference type="PROSITE" id="PS50297">
    <property type="entry name" value="ANK_REP_REGION"/>
    <property type="match status" value="1"/>
</dbReference>
<protein>
    <recommendedName>
        <fullName evidence="4">PGG domain-containing protein</fullName>
    </recommendedName>
</protein>
<feature type="compositionally biased region" description="Polar residues" evidence="2">
    <location>
        <begin position="260"/>
        <end position="269"/>
    </location>
</feature>
<keyword evidence="1" id="KW-0040">ANK repeat</keyword>
<dbReference type="InterPro" id="IPR002110">
    <property type="entry name" value="Ankyrin_rpt"/>
</dbReference>
<dbReference type="Gene3D" id="1.25.40.20">
    <property type="entry name" value="Ankyrin repeat-containing domain"/>
    <property type="match status" value="1"/>
</dbReference>
<accession>A0AAD4TF48</accession>
<dbReference type="PROSITE" id="PS50088">
    <property type="entry name" value="ANK_REPEAT"/>
    <property type="match status" value="1"/>
</dbReference>
<feature type="transmembrane region" description="Helical" evidence="3">
    <location>
        <begin position="645"/>
        <end position="665"/>
    </location>
</feature>
<organism evidence="5 6">
    <name type="scientific">Papaver atlanticum</name>
    <dbReference type="NCBI Taxonomy" id="357466"/>
    <lineage>
        <taxon>Eukaryota</taxon>
        <taxon>Viridiplantae</taxon>
        <taxon>Streptophyta</taxon>
        <taxon>Embryophyta</taxon>
        <taxon>Tracheophyta</taxon>
        <taxon>Spermatophyta</taxon>
        <taxon>Magnoliopsida</taxon>
        <taxon>Ranunculales</taxon>
        <taxon>Papaveraceae</taxon>
        <taxon>Papaveroideae</taxon>
        <taxon>Papaver</taxon>
    </lineage>
</organism>
<keyword evidence="6" id="KW-1185">Reference proteome</keyword>
<evidence type="ECO:0000256" key="1">
    <source>
        <dbReference type="PROSITE-ProRule" id="PRU00023"/>
    </source>
</evidence>
<feature type="transmembrane region" description="Helical" evidence="3">
    <location>
        <begin position="349"/>
        <end position="368"/>
    </location>
</feature>
<feature type="transmembrane region" description="Helical" evidence="3">
    <location>
        <begin position="611"/>
        <end position="633"/>
    </location>
</feature>
<feature type="transmembrane region" description="Helical" evidence="3">
    <location>
        <begin position="671"/>
        <end position="690"/>
    </location>
</feature>
<reference evidence="5" key="1">
    <citation type="submission" date="2022-04" db="EMBL/GenBank/DDBJ databases">
        <title>A functionally conserved STORR gene fusion in Papaver species that diverged 16.8 million years ago.</title>
        <authorList>
            <person name="Catania T."/>
        </authorList>
    </citation>
    <scope>NUCLEOTIDE SEQUENCE</scope>
    <source>
        <strain evidence="5">S-188037</strain>
    </source>
</reference>
<feature type="compositionally biased region" description="Polar residues" evidence="2">
    <location>
        <begin position="277"/>
        <end position="288"/>
    </location>
</feature>
<evidence type="ECO:0000256" key="3">
    <source>
        <dbReference type="SAM" id="Phobius"/>
    </source>
</evidence>
<feature type="transmembrane region" description="Helical" evidence="3">
    <location>
        <begin position="325"/>
        <end position="343"/>
    </location>
</feature>
<dbReference type="Pfam" id="PF13962">
    <property type="entry name" value="PGG"/>
    <property type="match status" value="1"/>
</dbReference>
<evidence type="ECO:0000256" key="2">
    <source>
        <dbReference type="SAM" id="MobiDB-lite"/>
    </source>
</evidence>
<dbReference type="InterPro" id="IPR036770">
    <property type="entry name" value="Ankyrin_rpt-contain_sf"/>
</dbReference>
<sequence length="726" mass="81990">KDVLDGYKELYNAEIMGDWEVASKFLEKNPEAITKVIAIDSRTLLHVAVIQGNLKCIKAIVERMPPEILEYKTGNDGCTALHYAAMNGHAKAAEIMVNKNPKLTQIVDRANCIQFYRALTSVVAGQRETATYLYSVTRHEHPSPFSGGQGDRIILHMIDAGFYNIASSLVQRFPELVIGQTKKVQIDPMIFMAKKPFAFVSGAKLTFWQRCIYSLVKVDINTTCQLDTRTNERNSARSSEENLRQSTTTNERKSPRSSEENLVQSTLTNEIKPPCSSEENLQQSVEGTNTDEENPLEVGRHKRSYLLPGENLENTEGDDTKISKWDYILVPVGIICILIFLMIKFAKYVLIKFSYFILISLVLFFFVFPERFILKPVTELHKQIYNVKVKHTQAKALVKSIFTPLKQRMNKQEVADFFDGSNNVMKMATRHGNNPMGGQFMIHMAIAERSETILNLICKASGKYKTAEVSKYDCKGNTILHYAAKLVSSAQLNLVSGACLQMQREMQWFKCFNFFVISFRSGVENMISENNRLKKNADGDSAHDIFTKEHKEFKEKGEKWLKETSGSCMVVAPLITTVAFTSAFTVPGGYISSDNNTSKNGIPVFLEENSFMVFAVADSLDLFSSITSVLMFLAIHTSRYAEADFLKSLPNNILVAFSASLFIVLGERFTWARIPIVVFSCFPVTLFSWLQLPLFFEMIPSTYWGSLFGEHTYISSLQPTAKNKED</sequence>
<gene>
    <name evidence="5" type="ORF">MKW98_020615</name>
</gene>
<feature type="repeat" description="ANK" evidence="1">
    <location>
        <begin position="76"/>
        <end position="108"/>
    </location>
</feature>
<evidence type="ECO:0000259" key="4">
    <source>
        <dbReference type="Pfam" id="PF13962"/>
    </source>
</evidence>
<comment type="caution">
    <text evidence="5">The sequence shown here is derived from an EMBL/GenBank/DDBJ whole genome shotgun (WGS) entry which is preliminary data.</text>
</comment>
<evidence type="ECO:0000313" key="5">
    <source>
        <dbReference type="EMBL" id="KAI3957973.1"/>
    </source>
</evidence>
<dbReference type="AlphaFoldDB" id="A0AAD4TF48"/>
<feature type="compositionally biased region" description="Basic and acidic residues" evidence="2">
    <location>
        <begin position="250"/>
        <end position="259"/>
    </location>
</feature>
<name>A0AAD4TF48_9MAGN</name>
<keyword evidence="3" id="KW-0472">Membrane</keyword>
<proteinExistence type="predicted"/>
<evidence type="ECO:0000313" key="6">
    <source>
        <dbReference type="Proteomes" id="UP001202328"/>
    </source>
</evidence>
<dbReference type="GO" id="GO:0016020">
    <property type="term" value="C:membrane"/>
    <property type="evidence" value="ECO:0007669"/>
    <property type="project" value="TreeGrafter"/>
</dbReference>
<feature type="compositionally biased region" description="Basic and acidic residues" evidence="2">
    <location>
        <begin position="229"/>
        <end position="243"/>
    </location>
</feature>
<keyword evidence="3" id="KW-0812">Transmembrane</keyword>
<feature type="transmembrane region" description="Helical" evidence="3">
    <location>
        <begin position="568"/>
        <end position="591"/>
    </location>
</feature>